<sequence>MTIHLRQHVVVPTIIALTFSFQSPADKWESKFVSVAPSGTIQYHPDEKGNTIPDFSKVGYYQGDQPIPDVPVVKTISASDENSQSIIQNAIDEIASRTPDKNGFRGTILLKKGVYKIPGTLRITTSGIVLRGEGEGEQDTKLIATGNTQRTLIDIAGTGNMEERPGSRVAITDEYVPTGATSFHVESATNFKAGDKIILFRPGTDAWIKDLQMDAIEERGGTKKWKPKEYDLRYEREITKIEGNTVTIDNPVVMSLEKQYGGGAIFQSRFTGRLSKVGIEQLRFESAFTSDTAEDHGWTAIQFDKIENGWVRNVTARYFGYACVHLRDHAKWITVTNSRCLDAKSKITGGRRYSFCNDGQQNLVMNCHTTEGRHDYVTGARVCGPNVFYNCTAKQAHSDIGPHHRWASGTLYDNIITDGDINIQDRGNWGSGHGWAGVTQVLWNCSAKRAAVQSPWANGKNYCIGLMGGKFTGRLSGRPDGEWEGQNKQGLQPGSLFIAQLKARKPETGSKR</sequence>
<gene>
    <name evidence="1" type="ORF">FAM09_23920</name>
</gene>
<dbReference type="AlphaFoldDB" id="A0A4S8HM79"/>
<protein>
    <recommendedName>
        <fullName evidence="3">Pectate lyase superfamily protein domain-containing protein</fullName>
    </recommendedName>
</protein>
<evidence type="ECO:0000313" key="2">
    <source>
        <dbReference type="Proteomes" id="UP000306918"/>
    </source>
</evidence>
<dbReference type="EMBL" id="STFF01000008">
    <property type="protein sequence ID" value="THU34072.1"/>
    <property type="molecule type" value="Genomic_DNA"/>
</dbReference>
<name>A0A4S8HM79_9BACT</name>
<keyword evidence="2" id="KW-1185">Reference proteome</keyword>
<organism evidence="1 2">
    <name type="scientific">Niastella caeni</name>
    <dbReference type="NCBI Taxonomy" id="2569763"/>
    <lineage>
        <taxon>Bacteria</taxon>
        <taxon>Pseudomonadati</taxon>
        <taxon>Bacteroidota</taxon>
        <taxon>Chitinophagia</taxon>
        <taxon>Chitinophagales</taxon>
        <taxon>Chitinophagaceae</taxon>
        <taxon>Niastella</taxon>
    </lineage>
</organism>
<dbReference type="OrthoDB" id="5488826at2"/>
<proteinExistence type="predicted"/>
<evidence type="ECO:0008006" key="3">
    <source>
        <dbReference type="Google" id="ProtNLM"/>
    </source>
</evidence>
<dbReference type="Gene3D" id="2.160.20.10">
    <property type="entry name" value="Single-stranded right-handed beta-helix, Pectin lyase-like"/>
    <property type="match status" value="2"/>
</dbReference>
<dbReference type="SUPFAM" id="SSF51126">
    <property type="entry name" value="Pectin lyase-like"/>
    <property type="match status" value="1"/>
</dbReference>
<comment type="caution">
    <text evidence="1">The sequence shown here is derived from an EMBL/GenBank/DDBJ whole genome shotgun (WGS) entry which is preliminary data.</text>
</comment>
<evidence type="ECO:0000313" key="1">
    <source>
        <dbReference type="EMBL" id="THU34072.1"/>
    </source>
</evidence>
<reference evidence="1 2" key="1">
    <citation type="submission" date="2019-04" db="EMBL/GenBank/DDBJ databases">
        <title>Niastella caeni sp. nov., isolated from activated sludge.</title>
        <authorList>
            <person name="Sheng M."/>
        </authorList>
    </citation>
    <scope>NUCLEOTIDE SEQUENCE [LARGE SCALE GENOMIC DNA]</scope>
    <source>
        <strain evidence="1 2">HX-2-15</strain>
    </source>
</reference>
<dbReference type="InterPro" id="IPR011050">
    <property type="entry name" value="Pectin_lyase_fold/virulence"/>
</dbReference>
<dbReference type="InterPro" id="IPR012334">
    <property type="entry name" value="Pectin_lyas_fold"/>
</dbReference>
<dbReference type="RefSeq" id="WP_136579688.1">
    <property type="nucleotide sequence ID" value="NZ_STFF01000008.1"/>
</dbReference>
<dbReference type="Proteomes" id="UP000306918">
    <property type="component" value="Unassembled WGS sequence"/>
</dbReference>
<accession>A0A4S8HM79</accession>